<evidence type="ECO:0000313" key="2">
    <source>
        <dbReference type="EMBL" id="PWN55713.1"/>
    </source>
</evidence>
<name>A0A363UJV2_9GAMM</name>
<evidence type="ECO:0000313" key="3">
    <source>
        <dbReference type="Proteomes" id="UP000251800"/>
    </source>
</evidence>
<feature type="compositionally biased region" description="Basic and acidic residues" evidence="1">
    <location>
        <begin position="16"/>
        <end position="28"/>
    </location>
</feature>
<gene>
    <name evidence="2" type="ORF">DEH80_11455</name>
</gene>
<dbReference type="Pfam" id="PF13770">
    <property type="entry name" value="DUF4169"/>
    <property type="match status" value="1"/>
</dbReference>
<proteinExistence type="predicted"/>
<reference evidence="2 3" key="1">
    <citation type="submission" date="2018-05" db="EMBL/GenBank/DDBJ databases">
        <title>Abyssibacter profundi OUC007T gen. nov., sp. nov, a marine bacterium isolated from seawater of the Mariana Trench.</title>
        <authorList>
            <person name="Zhou S."/>
        </authorList>
    </citation>
    <scope>NUCLEOTIDE SEQUENCE [LARGE SCALE GENOMIC DNA]</scope>
    <source>
        <strain evidence="2 3">OUC007</strain>
    </source>
</reference>
<protein>
    <submittedName>
        <fullName evidence="2">DUF4169 domain-containing protein</fullName>
    </submittedName>
</protein>
<dbReference type="RefSeq" id="WP_109720637.1">
    <property type="nucleotide sequence ID" value="NZ_QEQK01000009.1"/>
</dbReference>
<accession>A0A363UJV2</accession>
<keyword evidence="3" id="KW-1185">Reference proteome</keyword>
<sequence length="66" mass="7743">MGKVTNLNRVRKRKARETAARVADENRVRFGRPAAQRKQEAKERDQADRRLDQHRRESTDHDDSAS</sequence>
<comment type="caution">
    <text evidence="2">The sequence shown here is derived from an EMBL/GenBank/DDBJ whole genome shotgun (WGS) entry which is preliminary data.</text>
</comment>
<dbReference type="InterPro" id="IPR025227">
    <property type="entry name" value="DUF4169"/>
</dbReference>
<feature type="region of interest" description="Disordered" evidence="1">
    <location>
        <begin position="1"/>
        <end position="66"/>
    </location>
</feature>
<dbReference type="EMBL" id="QEQK01000009">
    <property type="protein sequence ID" value="PWN55713.1"/>
    <property type="molecule type" value="Genomic_DNA"/>
</dbReference>
<dbReference type="AlphaFoldDB" id="A0A363UJV2"/>
<dbReference type="OrthoDB" id="7068689at2"/>
<organism evidence="2 3">
    <name type="scientific">Abyssibacter profundi</name>
    <dbReference type="NCBI Taxonomy" id="2182787"/>
    <lineage>
        <taxon>Bacteria</taxon>
        <taxon>Pseudomonadati</taxon>
        <taxon>Pseudomonadota</taxon>
        <taxon>Gammaproteobacteria</taxon>
        <taxon>Chromatiales</taxon>
        <taxon>Oceanococcaceae</taxon>
        <taxon>Abyssibacter</taxon>
    </lineage>
</organism>
<feature type="compositionally biased region" description="Basic and acidic residues" evidence="1">
    <location>
        <begin position="37"/>
        <end position="66"/>
    </location>
</feature>
<dbReference type="Proteomes" id="UP000251800">
    <property type="component" value="Unassembled WGS sequence"/>
</dbReference>
<evidence type="ECO:0000256" key="1">
    <source>
        <dbReference type="SAM" id="MobiDB-lite"/>
    </source>
</evidence>